<feature type="region of interest" description="Disordered" evidence="1">
    <location>
        <begin position="302"/>
        <end position="336"/>
    </location>
</feature>
<dbReference type="SMART" id="SM00327">
    <property type="entry name" value="VWA"/>
    <property type="match status" value="1"/>
</dbReference>
<dbReference type="SUPFAM" id="SSF52540">
    <property type="entry name" value="P-loop containing nucleoside triphosphate hydrolases"/>
    <property type="match status" value="1"/>
</dbReference>
<dbReference type="RefSeq" id="WP_091972339.1">
    <property type="nucleotide sequence ID" value="NZ_FOPM01000013.1"/>
</dbReference>
<evidence type="ECO:0000256" key="1">
    <source>
        <dbReference type="SAM" id="MobiDB-lite"/>
    </source>
</evidence>
<dbReference type="PANTHER" id="PTHR43473">
    <property type="entry name" value="MAGNESIUM-CHELATASE SUBUNIT CHLD, CHLOROPLASTIC"/>
    <property type="match status" value="1"/>
</dbReference>
<dbReference type="Pfam" id="PF13519">
    <property type="entry name" value="VWA_2"/>
    <property type="match status" value="1"/>
</dbReference>
<dbReference type="PANTHER" id="PTHR43473:SF2">
    <property type="entry name" value="MAGNESIUM-CHELATASE SUBUNIT CHLD, CHLOROPLASTIC"/>
    <property type="match status" value="1"/>
</dbReference>
<dbReference type="InterPro" id="IPR002035">
    <property type="entry name" value="VWF_A"/>
</dbReference>
<dbReference type="InterPro" id="IPR027417">
    <property type="entry name" value="P-loop_NTPase"/>
</dbReference>
<evidence type="ECO:0000259" key="2">
    <source>
        <dbReference type="PROSITE" id="PS50234"/>
    </source>
</evidence>
<feature type="domain" description="VWFA" evidence="2">
    <location>
        <begin position="388"/>
        <end position="567"/>
    </location>
</feature>
<accession>A0A1I2V4M5</accession>
<keyword evidence="4" id="KW-1185">Reference proteome</keyword>
<dbReference type="EMBL" id="FOPM01000013">
    <property type="protein sequence ID" value="SFG84298.1"/>
    <property type="molecule type" value="Genomic_DNA"/>
</dbReference>
<name>A0A1I2V4M5_9HYPH</name>
<dbReference type="OrthoDB" id="9775079at2"/>
<sequence length="568" mass="58314">MTAWADALRVARLAAADPHGLGGVVVHAGAGPVRDAWLAALRDALTAARPLRRMPGSITDARLLGGLDLPATLAAGRPVAEAGLLAETDGGLLVVPMAERLSPGLAARLAATLDDGIVRVERDGLGESRPARLGVILLDEGQGDDAPVSPALADRLAFHIDLSDIALGDLTPPEAASLGEDESGKPVADAAAVLCQAAQALGIASLRGPLLAMRVARLLTGGRDPTEAASILAARLVLAPRATQTPTLDETDAASDDSSPETPAPDERAPETEAAPGEGPSLEQRLVEAVRAVLPPGLLAQGLEAGSRPRQPRPGKAGIAAASRTGRPTGARAGAPRHGRLDLIETLRAAAPWQRLRRGEGATPDSRRIRIRPEDLRITRFAQRSETTTIFAVDASGSAALERLAEAKGAVELLLAEAYTRRDRVAVLAFRGTGAELILPPTRALARARRSLGALPGGGGTPLAAGLDAAADLARTVRRGGGAPLVVVLTDGRANVTRTGTAGRAQAGAEALAAAASLRGEGVRTLLIDTAARPQESARRLAEAMGGRYLPLPYADAGAMRDAVRTAR</sequence>
<dbReference type="SUPFAM" id="SSF53300">
    <property type="entry name" value="vWA-like"/>
    <property type="match status" value="1"/>
</dbReference>
<dbReference type="Proteomes" id="UP000199229">
    <property type="component" value="Unassembled WGS sequence"/>
</dbReference>
<proteinExistence type="predicted"/>
<organism evidence="3 4">
    <name type="scientific">Methylobacterium gossipiicola</name>
    <dbReference type="NCBI Taxonomy" id="582675"/>
    <lineage>
        <taxon>Bacteria</taxon>
        <taxon>Pseudomonadati</taxon>
        <taxon>Pseudomonadota</taxon>
        <taxon>Alphaproteobacteria</taxon>
        <taxon>Hyphomicrobiales</taxon>
        <taxon>Methylobacteriaceae</taxon>
        <taxon>Methylobacterium</taxon>
    </lineage>
</organism>
<feature type="region of interest" description="Disordered" evidence="1">
    <location>
        <begin position="242"/>
        <end position="280"/>
    </location>
</feature>
<dbReference type="NCBIfam" id="NF009943">
    <property type="entry name" value="PRK13406.1"/>
    <property type="match status" value="1"/>
</dbReference>
<evidence type="ECO:0000313" key="3">
    <source>
        <dbReference type="EMBL" id="SFG84298.1"/>
    </source>
</evidence>
<evidence type="ECO:0000313" key="4">
    <source>
        <dbReference type="Proteomes" id="UP000199229"/>
    </source>
</evidence>
<dbReference type="Gene3D" id="3.40.50.300">
    <property type="entry name" value="P-loop containing nucleotide triphosphate hydrolases"/>
    <property type="match status" value="1"/>
</dbReference>
<feature type="compositionally biased region" description="Acidic residues" evidence="1">
    <location>
        <begin position="249"/>
        <end position="259"/>
    </location>
</feature>
<reference evidence="4" key="1">
    <citation type="submission" date="2016-10" db="EMBL/GenBank/DDBJ databases">
        <authorList>
            <person name="Varghese N."/>
            <person name="Submissions S."/>
        </authorList>
    </citation>
    <scope>NUCLEOTIDE SEQUENCE [LARGE SCALE GENOMIC DNA]</scope>
    <source>
        <strain evidence="4">Gh-105</strain>
    </source>
</reference>
<dbReference type="PROSITE" id="PS50234">
    <property type="entry name" value="VWFA"/>
    <property type="match status" value="1"/>
</dbReference>
<dbReference type="Gene3D" id="3.40.50.410">
    <property type="entry name" value="von Willebrand factor, type A domain"/>
    <property type="match status" value="1"/>
</dbReference>
<protein>
    <submittedName>
        <fullName evidence="3">Magnesium chelatase subunit D</fullName>
    </submittedName>
</protein>
<gene>
    <name evidence="3" type="ORF">SAMN05192565_11350</name>
</gene>
<dbReference type="AlphaFoldDB" id="A0A1I2V4M5"/>
<dbReference type="InterPro" id="IPR036465">
    <property type="entry name" value="vWFA_dom_sf"/>
</dbReference>
<dbReference type="STRING" id="582675.SAMN05192565_11350"/>